<dbReference type="AlphaFoldDB" id="A0A6P8ZUD3"/>
<dbReference type="InterPro" id="IPR024395">
    <property type="entry name" value="CLASP_N_dom"/>
</dbReference>
<dbReference type="InterPro" id="IPR011989">
    <property type="entry name" value="ARM-like"/>
</dbReference>
<dbReference type="SMART" id="SM01349">
    <property type="entry name" value="TOG"/>
    <property type="match status" value="1"/>
</dbReference>
<evidence type="ECO:0000259" key="2">
    <source>
        <dbReference type="SMART" id="SM01349"/>
    </source>
</evidence>
<dbReference type="InParanoid" id="A0A6P8ZUD3"/>
<accession>A0A6P8ZUD3</accession>
<dbReference type="GO" id="GO:0000226">
    <property type="term" value="P:microtubule cytoskeleton organization"/>
    <property type="evidence" value="ECO:0007669"/>
    <property type="project" value="TreeGrafter"/>
</dbReference>
<dbReference type="RefSeq" id="XP_034248819.1">
    <property type="nucleotide sequence ID" value="XM_034392928.1"/>
</dbReference>
<evidence type="ECO:0000256" key="1">
    <source>
        <dbReference type="SAM" id="MobiDB-lite"/>
    </source>
</evidence>
<feature type="compositionally biased region" description="Low complexity" evidence="1">
    <location>
        <begin position="7"/>
        <end position="37"/>
    </location>
</feature>
<dbReference type="InterPro" id="IPR034085">
    <property type="entry name" value="TOG"/>
</dbReference>
<dbReference type="InterPro" id="IPR016024">
    <property type="entry name" value="ARM-type_fold"/>
</dbReference>
<dbReference type="PANTHER" id="PTHR21567">
    <property type="entry name" value="CLASP"/>
    <property type="match status" value="1"/>
</dbReference>
<dbReference type="KEGG" id="tpal:117649823"/>
<name>A0A6P8ZUD3_THRPL</name>
<dbReference type="OrthoDB" id="63891at2759"/>
<evidence type="ECO:0000313" key="4">
    <source>
        <dbReference type="RefSeq" id="XP_034248819.1"/>
    </source>
</evidence>
<reference evidence="4" key="1">
    <citation type="submission" date="2025-08" db="UniProtKB">
        <authorList>
            <consortium name="RefSeq"/>
        </authorList>
    </citation>
    <scope>IDENTIFICATION</scope>
    <source>
        <tissue evidence="4">Total insect</tissue>
    </source>
</reference>
<organism evidence="4">
    <name type="scientific">Thrips palmi</name>
    <name type="common">Melon thrips</name>
    <dbReference type="NCBI Taxonomy" id="161013"/>
    <lineage>
        <taxon>Eukaryota</taxon>
        <taxon>Metazoa</taxon>
        <taxon>Ecdysozoa</taxon>
        <taxon>Arthropoda</taxon>
        <taxon>Hexapoda</taxon>
        <taxon>Insecta</taxon>
        <taxon>Pterygota</taxon>
        <taxon>Neoptera</taxon>
        <taxon>Paraneoptera</taxon>
        <taxon>Thysanoptera</taxon>
        <taxon>Terebrantia</taxon>
        <taxon>Thripoidea</taxon>
        <taxon>Thripidae</taxon>
        <taxon>Thrips</taxon>
    </lineage>
</organism>
<dbReference type="SUPFAM" id="SSF48371">
    <property type="entry name" value="ARM repeat"/>
    <property type="match status" value="1"/>
</dbReference>
<proteinExistence type="predicted"/>
<feature type="region of interest" description="Disordered" evidence="1">
    <location>
        <begin position="1"/>
        <end position="182"/>
    </location>
</feature>
<dbReference type="Pfam" id="PF12348">
    <property type="entry name" value="CLASP_N"/>
    <property type="match status" value="1"/>
</dbReference>
<protein>
    <submittedName>
        <fullName evidence="4">TOG array regulator of axonemal microtubules protein 2-like</fullName>
    </submittedName>
</protein>
<dbReference type="PANTHER" id="PTHR21567:SF87">
    <property type="entry name" value="CRESCERIN-LIKE PROTEIN CHE-12"/>
    <property type="match status" value="1"/>
</dbReference>
<sequence length="442" mass="46719">MEDSSPRNDSASSSRTSAHASSSTVSLQNGNGPSSGPASGGTSGYQSAAASPGTSNNQVLERETTLSNDSSGDGEAPGFTMVSQVQAAVDSEDGVDGESHPVAAHPSSLTEGPLGEDGPSLDTQHAKHAGAAQGMVNRVDLSPPPKRQSAATRRATTRPGRGVRVLNRPRATTPGSLGSSAGSASLISLANGSLSSSLGNSTASLFADTLPGFDNPREALNHGLQQLDSMEWEVTMQALQTIVRLLRHHPAILQGQLHTCCESLARQVKNLRSQVARAACQTASHLFHTLKRGMDPEAEDLSTALFNRTADTNKFLRADANSALDVMTDNVSPAKAVSAVVHKGCRHQNAVVRAAGARLLARLVEKIGVERIMSQPRETRDLMLLTSARLLMEGSLETRSYTKSMLKNLAQDHRLSSILVEIVPSNVMRSIDKTLKSCILRK</sequence>
<evidence type="ECO:0000313" key="3">
    <source>
        <dbReference type="Proteomes" id="UP000515158"/>
    </source>
</evidence>
<dbReference type="GO" id="GO:0005929">
    <property type="term" value="C:cilium"/>
    <property type="evidence" value="ECO:0007669"/>
    <property type="project" value="TreeGrafter"/>
</dbReference>
<gene>
    <name evidence="4" type="primary">LOC117649823</name>
</gene>
<dbReference type="GO" id="GO:0005881">
    <property type="term" value="C:cytoplasmic microtubule"/>
    <property type="evidence" value="ECO:0007669"/>
    <property type="project" value="TreeGrafter"/>
</dbReference>
<feature type="compositionally biased region" description="Polar residues" evidence="1">
    <location>
        <begin position="45"/>
        <end position="71"/>
    </location>
</feature>
<dbReference type="GeneID" id="117649823"/>
<dbReference type="Proteomes" id="UP000515158">
    <property type="component" value="Unplaced"/>
</dbReference>
<dbReference type="Gene3D" id="1.25.10.10">
    <property type="entry name" value="Leucine-rich Repeat Variant"/>
    <property type="match status" value="1"/>
</dbReference>
<dbReference type="GO" id="GO:0008017">
    <property type="term" value="F:microtubule binding"/>
    <property type="evidence" value="ECO:0007669"/>
    <property type="project" value="TreeGrafter"/>
</dbReference>
<keyword evidence="3" id="KW-1185">Reference proteome</keyword>
<feature type="domain" description="TOG" evidence="2">
    <location>
        <begin position="204"/>
        <end position="437"/>
    </location>
</feature>